<dbReference type="PANTHER" id="PTHR12161">
    <property type="entry name" value="IST1 FAMILY MEMBER"/>
    <property type="match status" value="1"/>
</dbReference>
<dbReference type="Proteomes" id="UP000796880">
    <property type="component" value="Unassembled WGS sequence"/>
</dbReference>
<dbReference type="Pfam" id="PF03398">
    <property type="entry name" value="Ist1"/>
    <property type="match status" value="1"/>
</dbReference>
<organism evidence="2 3">
    <name type="scientific">Rhamnella rubrinervis</name>
    <dbReference type="NCBI Taxonomy" id="2594499"/>
    <lineage>
        <taxon>Eukaryota</taxon>
        <taxon>Viridiplantae</taxon>
        <taxon>Streptophyta</taxon>
        <taxon>Embryophyta</taxon>
        <taxon>Tracheophyta</taxon>
        <taxon>Spermatophyta</taxon>
        <taxon>Magnoliopsida</taxon>
        <taxon>eudicotyledons</taxon>
        <taxon>Gunneridae</taxon>
        <taxon>Pentapetalae</taxon>
        <taxon>rosids</taxon>
        <taxon>fabids</taxon>
        <taxon>Rosales</taxon>
        <taxon>Rhamnaceae</taxon>
        <taxon>rhamnoid group</taxon>
        <taxon>Rhamneae</taxon>
        <taxon>Rhamnella</taxon>
    </lineage>
</organism>
<dbReference type="GO" id="GO:0015031">
    <property type="term" value="P:protein transport"/>
    <property type="evidence" value="ECO:0007669"/>
    <property type="project" value="InterPro"/>
</dbReference>
<proteinExistence type="inferred from homology"/>
<evidence type="ECO:0000313" key="3">
    <source>
        <dbReference type="Proteomes" id="UP000796880"/>
    </source>
</evidence>
<name>A0A8K0DXV8_9ROSA</name>
<dbReference type="Gene3D" id="1.20.1260.60">
    <property type="entry name" value="Vacuolar protein sorting-associated protein Ist1"/>
    <property type="match status" value="1"/>
</dbReference>
<protein>
    <submittedName>
        <fullName evidence="2">Uncharacterized protein</fullName>
    </submittedName>
</protein>
<sequence>MGIMFRLLFRARTASIWNKASKRKRLMRQLRYRLMIRVNRTTSIIRQSKSDIAQLYQNSHREKAFDMVEQLHKGMCLMSEYHKLDRFLCHSTLSLTPLVEPVKEVMSNLIFASSRFGDLTELMPLRILLREHYGCEFIMTNIELLPENSVKDQVYSALLESPGGGGSVRRLQILASYYFSVACLNHRWRDLLG</sequence>
<gene>
    <name evidence="2" type="ORF">FNV43_RR24324</name>
</gene>
<comment type="caution">
    <text evidence="2">The sequence shown here is derived from an EMBL/GenBank/DDBJ whole genome shotgun (WGS) entry which is preliminary data.</text>
</comment>
<evidence type="ECO:0000256" key="1">
    <source>
        <dbReference type="ARBA" id="ARBA00005536"/>
    </source>
</evidence>
<dbReference type="EMBL" id="VOIH02000011">
    <property type="protein sequence ID" value="KAF3433222.1"/>
    <property type="molecule type" value="Genomic_DNA"/>
</dbReference>
<accession>A0A8K0DXV8</accession>
<reference evidence="2" key="1">
    <citation type="submission" date="2020-03" db="EMBL/GenBank/DDBJ databases">
        <title>A high-quality chromosome-level genome assembly of a woody plant with both climbing and erect habits, Rhamnella rubrinervis.</title>
        <authorList>
            <person name="Lu Z."/>
            <person name="Yang Y."/>
            <person name="Zhu X."/>
            <person name="Sun Y."/>
        </authorList>
    </citation>
    <scope>NUCLEOTIDE SEQUENCE</scope>
    <source>
        <strain evidence="2">BYM</strain>
        <tissue evidence="2">Leaf</tissue>
    </source>
</reference>
<evidence type="ECO:0000313" key="2">
    <source>
        <dbReference type="EMBL" id="KAF3433222.1"/>
    </source>
</evidence>
<keyword evidence="3" id="KW-1185">Reference proteome</keyword>
<comment type="similarity">
    <text evidence="1">Belongs to the IST1 family.</text>
</comment>
<dbReference type="PANTHER" id="PTHR12161:SF58">
    <property type="entry name" value="REGULATOR OF VPS4 ACTIVITY IN THE MVB PATHWAY PROTEIN"/>
    <property type="match status" value="1"/>
</dbReference>
<dbReference type="InterPro" id="IPR005061">
    <property type="entry name" value="Ist1"/>
</dbReference>
<dbReference type="AlphaFoldDB" id="A0A8K0DXV8"/>
<dbReference type="InterPro" id="IPR042277">
    <property type="entry name" value="IST1-like"/>
</dbReference>
<dbReference type="OrthoDB" id="1562910at2759"/>